<dbReference type="RefSeq" id="WP_080867987.1">
    <property type="nucleotide sequence ID" value="NZ_LT009733.1"/>
</dbReference>
<protein>
    <submittedName>
        <fullName evidence="4">Putative esterase</fullName>
    </submittedName>
</protein>
<evidence type="ECO:0000313" key="4">
    <source>
        <dbReference type="EMBL" id="CUX67358.1"/>
    </source>
</evidence>
<dbReference type="InterPro" id="IPR003140">
    <property type="entry name" value="PLipase/COase/thioEstase"/>
</dbReference>
<evidence type="ECO:0000256" key="2">
    <source>
        <dbReference type="ARBA" id="ARBA00022801"/>
    </source>
</evidence>
<evidence type="ECO:0000313" key="5">
    <source>
        <dbReference type="Proteomes" id="UP000191897"/>
    </source>
</evidence>
<evidence type="ECO:0000259" key="3">
    <source>
        <dbReference type="Pfam" id="PF02230"/>
    </source>
</evidence>
<dbReference type="Proteomes" id="UP000191897">
    <property type="component" value="Unassembled WGS sequence"/>
</dbReference>
<dbReference type="InterPro" id="IPR029058">
    <property type="entry name" value="AB_hydrolase_fold"/>
</dbReference>
<dbReference type="Pfam" id="PF02230">
    <property type="entry name" value="Abhydrolase_2"/>
    <property type="match status" value="1"/>
</dbReference>
<comment type="similarity">
    <text evidence="1">Belongs to the AB hydrolase superfamily. AB hydrolase 2 family.</text>
</comment>
<feature type="domain" description="Phospholipase/carboxylesterase/thioesterase" evidence="3">
    <location>
        <begin position="3"/>
        <end position="195"/>
    </location>
</feature>
<proteinExistence type="inferred from homology"/>
<name>A0A1S7SEF1_AGRTU</name>
<keyword evidence="2" id="KW-0378">Hydrolase</keyword>
<gene>
    <name evidence="4" type="ORF">AGR4C_pb20112</name>
</gene>
<dbReference type="GO" id="GO:0016787">
    <property type="term" value="F:hydrolase activity"/>
    <property type="evidence" value="ECO:0007669"/>
    <property type="project" value="UniProtKB-KW"/>
</dbReference>
<dbReference type="EMBL" id="FBWC01000041">
    <property type="protein sequence ID" value="CUX67358.1"/>
    <property type="molecule type" value="Genomic_DNA"/>
</dbReference>
<accession>A0A1S7SEF1</accession>
<dbReference type="PANTHER" id="PTHR10655:SF17">
    <property type="entry name" value="LYSOPHOSPHOLIPASE-LIKE PROTEIN 1"/>
    <property type="match status" value="1"/>
</dbReference>
<sequence>MAASHLIICLHGIGASGAQMKPIADSWRGHFPGATFVTPDAPLKNGYGGHQWFKVDGMQLDSARIQEARGAFDATIGDVIRREGFDGKNGSIAFVGVSQGAIVALDAVASGRWKVGALVAFSGLLPPTTISRSGNRTPVLLIHGADDRTIPSMASTVAAGELKVAGFQVEIDIEPRVGHTISLSGANKALQFLRRTLL</sequence>
<dbReference type="InterPro" id="IPR050565">
    <property type="entry name" value="LYPA1-2/EST-like"/>
</dbReference>
<dbReference type="PANTHER" id="PTHR10655">
    <property type="entry name" value="LYSOPHOSPHOLIPASE-RELATED"/>
    <property type="match status" value="1"/>
</dbReference>
<dbReference type="Gene3D" id="3.40.50.1820">
    <property type="entry name" value="alpha/beta hydrolase"/>
    <property type="match status" value="1"/>
</dbReference>
<reference evidence="4 5" key="1">
    <citation type="submission" date="2016-01" db="EMBL/GenBank/DDBJ databases">
        <authorList>
            <person name="Oliw E.H."/>
        </authorList>
    </citation>
    <scope>NUCLEOTIDE SEQUENCE [LARGE SCALE GENOMIC DNA]</scope>
    <source>
        <strain evidence="4 5">Kerr 14</strain>
    </source>
</reference>
<organism evidence="4 5">
    <name type="scientific">Agrobacterium tumefaciens str. Kerr 14</name>
    <dbReference type="NCBI Taxonomy" id="1183424"/>
    <lineage>
        <taxon>Bacteria</taxon>
        <taxon>Pseudomonadati</taxon>
        <taxon>Pseudomonadota</taxon>
        <taxon>Alphaproteobacteria</taxon>
        <taxon>Hyphomicrobiales</taxon>
        <taxon>Rhizobiaceae</taxon>
        <taxon>Rhizobium/Agrobacterium group</taxon>
        <taxon>Agrobacterium</taxon>
        <taxon>Agrobacterium tumefaciens complex</taxon>
    </lineage>
</organism>
<dbReference type="AlphaFoldDB" id="A0A1S7SEF1"/>
<dbReference type="SUPFAM" id="SSF53474">
    <property type="entry name" value="alpha/beta-Hydrolases"/>
    <property type="match status" value="1"/>
</dbReference>
<evidence type="ECO:0000256" key="1">
    <source>
        <dbReference type="ARBA" id="ARBA00006499"/>
    </source>
</evidence>